<dbReference type="GO" id="GO:0030686">
    <property type="term" value="C:90S preribosome"/>
    <property type="evidence" value="ECO:0007669"/>
    <property type="project" value="TreeGrafter"/>
</dbReference>
<dbReference type="STRING" id="930089.W6XYG0"/>
<evidence type="ECO:0000313" key="2">
    <source>
        <dbReference type="EMBL" id="EUC30753.1"/>
    </source>
</evidence>
<dbReference type="AlphaFoldDB" id="W6XYG0"/>
<evidence type="ECO:0000256" key="1">
    <source>
        <dbReference type="SAM" id="MobiDB-lite"/>
    </source>
</evidence>
<keyword evidence="3" id="KW-1185">Reference proteome</keyword>
<sequence length="276" mass="30521">MSDSEGGIPLIEAQFDVDASSKKRKREAEPEATKDDKKAAKKAKRKEKKKQRAKAIDEDDLDQQLGVNHAFERMDGQLLADYVNARTRLYGQDLSSVELEDKFISARTVQDSTSWSEPRTTDNLPAFLKKQAGALQLTPSKPPGAPHTIVVTLSGIRAADVCRTLKAGLPKQGVQKPNVAKLFAKHLKLADQVSQLKKSKIDYGVGTPDRLVALLEDGALSTANLKRVVVDVSYIDQKKRGILDMKELHEALMKLLLRKELVGEDKQGGDGLFLFY</sequence>
<dbReference type="Pfam" id="PF14617">
    <property type="entry name" value="CMS1"/>
    <property type="match status" value="1"/>
</dbReference>
<accession>W6XYG0</accession>
<proteinExistence type="predicted"/>
<dbReference type="OrthoDB" id="1929311at2759"/>
<dbReference type="Gene3D" id="3.40.50.300">
    <property type="entry name" value="P-loop containing nucleotide triphosphate hydrolases"/>
    <property type="match status" value="1"/>
</dbReference>
<dbReference type="EMBL" id="KI964689">
    <property type="protein sequence ID" value="EUC30753.1"/>
    <property type="molecule type" value="Genomic_DNA"/>
</dbReference>
<dbReference type="Proteomes" id="UP000053841">
    <property type="component" value="Unassembled WGS sequence"/>
</dbReference>
<dbReference type="eggNOG" id="KOG3089">
    <property type="taxonomic scope" value="Eukaryota"/>
</dbReference>
<dbReference type="RefSeq" id="XP_007714942.1">
    <property type="nucleotide sequence ID" value="XM_007716752.1"/>
</dbReference>
<name>W6XYG0_COCC2</name>
<evidence type="ECO:0000313" key="3">
    <source>
        <dbReference type="Proteomes" id="UP000053841"/>
    </source>
</evidence>
<evidence type="ECO:0008006" key="4">
    <source>
        <dbReference type="Google" id="ProtNLM"/>
    </source>
</evidence>
<dbReference type="GeneID" id="19150740"/>
<feature type="compositionally biased region" description="Basic residues" evidence="1">
    <location>
        <begin position="39"/>
        <end position="53"/>
    </location>
</feature>
<dbReference type="PANTHER" id="PTHR24030:SF0">
    <property type="entry name" value="PROTEIN CMSS1"/>
    <property type="match status" value="1"/>
</dbReference>
<protein>
    <recommendedName>
        <fullName evidence="4">U3-containing 90S pre-ribosomal complex subunit-domain containing protein</fullName>
    </recommendedName>
</protein>
<dbReference type="InterPro" id="IPR032704">
    <property type="entry name" value="Cms1"/>
</dbReference>
<dbReference type="HOGENOM" id="CLU_057568_0_1_1"/>
<dbReference type="InterPro" id="IPR027417">
    <property type="entry name" value="P-loop_NTPase"/>
</dbReference>
<gene>
    <name evidence="2" type="ORF">COCCADRAFT_7267</name>
</gene>
<feature type="region of interest" description="Disordered" evidence="1">
    <location>
        <begin position="1"/>
        <end position="57"/>
    </location>
</feature>
<organism evidence="2 3">
    <name type="scientific">Cochliobolus carbonum (strain 26-R-13)</name>
    <name type="common">Maize leaf spot fungus</name>
    <name type="synonym">Bipolaris zeicola</name>
    <dbReference type="NCBI Taxonomy" id="930089"/>
    <lineage>
        <taxon>Eukaryota</taxon>
        <taxon>Fungi</taxon>
        <taxon>Dikarya</taxon>
        <taxon>Ascomycota</taxon>
        <taxon>Pezizomycotina</taxon>
        <taxon>Dothideomycetes</taxon>
        <taxon>Pleosporomycetidae</taxon>
        <taxon>Pleosporales</taxon>
        <taxon>Pleosporineae</taxon>
        <taxon>Pleosporaceae</taxon>
        <taxon>Bipolaris</taxon>
    </lineage>
</organism>
<reference evidence="2 3" key="1">
    <citation type="journal article" date="2013" name="PLoS Genet.">
        <title>Comparative genome structure, secondary metabolite, and effector coding capacity across Cochliobolus pathogens.</title>
        <authorList>
            <person name="Condon B.J."/>
            <person name="Leng Y."/>
            <person name="Wu D."/>
            <person name="Bushley K.E."/>
            <person name="Ohm R.A."/>
            <person name="Otillar R."/>
            <person name="Martin J."/>
            <person name="Schackwitz W."/>
            <person name="Grimwood J."/>
            <person name="MohdZainudin N."/>
            <person name="Xue C."/>
            <person name="Wang R."/>
            <person name="Manning V.A."/>
            <person name="Dhillon B."/>
            <person name="Tu Z.J."/>
            <person name="Steffenson B.J."/>
            <person name="Salamov A."/>
            <person name="Sun H."/>
            <person name="Lowry S."/>
            <person name="LaButti K."/>
            <person name="Han J."/>
            <person name="Copeland A."/>
            <person name="Lindquist E."/>
            <person name="Barry K."/>
            <person name="Schmutz J."/>
            <person name="Baker S.E."/>
            <person name="Ciuffetti L.M."/>
            <person name="Grigoriev I.V."/>
            <person name="Zhong S."/>
            <person name="Turgeon B.G."/>
        </authorList>
    </citation>
    <scope>NUCLEOTIDE SEQUENCE [LARGE SCALE GENOMIC DNA]</scope>
    <source>
        <strain evidence="2 3">26-R-13</strain>
    </source>
</reference>
<dbReference type="PANTHER" id="PTHR24030">
    <property type="entry name" value="PROTEIN CMSS1"/>
    <property type="match status" value="1"/>
</dbReference>
<feature type="compositionally biased region" description="Basic and acidic residues" evidence="1">
    <location>
        <begin position="26"/>
        <end position="38"/>
    </location>
</feature>
<dbReference type="KEGG" id="bze:COCCADRAFT_7267"/>
<dbReference type="GO" id="GO:0005634">
    <property type="term" value="C:nucleus"/>
    <property type="evidence" value="ECO:0007669"/>
    <property type="project" value="TreeGrafter"/>
</dbReference>